<keyword evidence="4" id="KW-0723">Serine/threonine-protein kinase</keyword>
<dbReference type="Proteomes" id="UP001153069">
    <property type="component" value="Unassembled WGS sequence"/>
</dbReference>
<dbReference type="Gene3D" id="3.30.200.20">
    <property type="entry name" value="Phosphorylase Kinase, domain 1"/>
    <property type="match status" value="1"/>
</dbReference>
<dbReference type="OrthoDB" id="193931at2759"/>
<keyword evidence="2 3" id="KW-0067">ATP-binding</keyword>
<protein>
    <submittedName>
        <fullName evidence="6">MAP kinase-activated protein kinase 2</fullName>
    </submittedName>
</protein>
<dbReference type="InterPro" id="IPR017441">
    <property type="entry name" value="Protein_kinase_ATP_BS"/>
</dbReference>
<dbReference type="PROSITE" id="PS00108">
    <property type="entry name" value="PROTEIN_KINASE_ST"/>
    <property type="match status" value="1"/>
</dbReference>
<evidence type="ECO:0000256" key="3">
    <source>
        <dbReference type="PROSITE-ProRule" id="PRU10141"/>
    </source>
</evidence>
<sequence>MSFFHFCWKDPSEPLKMGAFVECGTPDTQCSERKDPMGIIPWVHSRAFHDTYELEEKLGSGSFSVVHAARARDPPHQSYAVKIIQRKKLVTRKQLLGFKDEIKILAGLQHDNIIRQYELYKEQKFFFVVLEKLEGGELFDRLCERETYHEKDARDAMRMIFEAVAYFHSKKIAHRDLKPENLLLKDNSEDSPIKVADFGFAKYVETPESLLTLCGSPAYTAPEIVNYIPYDERVDNWSLGVILFTVLGGYPPFYQPTIHETFQQIRQGSYTFPSEYWAGISPDAKKLIKGLLNRDPNQRITAEEALQHPWMTGRGEMLAQRSLSNSLERFQEFNWERKRQQHTNGDVKSVSMYWLVSRR</sequence>
<dbReference type="AlphaFoldDB" id="A0A9N8DVE7"/>
<dbReference type="SUPFAM" id="SSF56112">
    <property type="entry name" value="Protein kinase-like (PK-like)"/>
    <property type="match status" value="1"/>
</dbReference>
<dbReference type="PROSITE" id="PS50011">
    <property type="entry name" value="PROTEIN_KINASE_DOM"/>
    <property type="match status" value="1"/>
</dbReference>
<dbReference type="FunFam" id="1.10.510.10:FF:000571">
    <property type="entry name" value="Maternal embryonic leucine zipper kinase"/>
    <property type="match status" value="1"/>
</dbReference>
<keyword evidence="6" id="KW-0418">Kinase</keyword>
<comment type="caution">
    <text evidence="6">The sequence shown here is derived from an EMBL/GenBank/DDBJ whole genome shotgun (WGS) entry which is preliminary data.</text>
</comment>
<accession>A0A9N8DVE7</accession>
<dbReference type="Pfam" id="PF00069">
    <property type="entry name" value="Pkinase"/>
    <property type="match status" value="1"/>
</dbReference>
<reference evidence="6" key="1">
    <citation type="submission" date="2020-06" db="EMBL/GenBank/DDBJ databases">
        <authorList>
            <consortium name="Plant Systems Biology data submission"/>
        </authorList>
    </citation>
    <scope>NUCLEOTIDE SEQUENCE</scope>
    <source>
        <strain evidence="6">D6</strain>
    </source>
</reference>
<dbReference type="InterPro" id="IPR011009">
    <property type="entry name" value="Kinase-like_dom_sf"/>
</dbReference>
<gene>
    <name evidence="6" type="ORF">SEMRO_400_G135180.1</name>
</gene>
<evidence type="ECO:0000256" key="2">
    <source>
        <dbReference type="ARBA" id="ARBA00022840"/>
    </source>
</evidence>
<feature type="domain" description="Protein kinase" evidence="5">
    <location>
        <begin position="52"/>
        <end position="311"/>
    </location>
</feature>
<comment type="similarity">
    <text evidence="4">Belongs to the protein kinase superfamily.</text>
</comment>
<dbReference type="GO" id="GO:0004674">
    <property type="term" value="F:protein serine/threonine kinase activity"/>
    <property type="evidence" value="ECO:0007669"/>
    <property type="project" value="UniProtKB-KW"/>
</dbReference>
<organism evidence="6 7">
    <name type="scientific">Seminavis robusta</name>
    <dbReference type="NCBI Taxonomy" id="568900"/>
    <lineage>
        <taxon>Eukaryota</taxon>
        <taxon>Sar</taxon>
        <taxon>Stramenopiles</taxon>
        <taxon>Ochrophyta</taxon>
        <taxon>Bacillariophyta</taxon>
        <taxon>Bacillariophyceae</taxon>
        <taxon>Bacillariophycidae</taxon>
        <taxon>Naviculales</taxon>
        <taxon>Naviculaceae</taxon>
        <taxon>Seminavis</taxon>
    </lineage>
</organism>
<evidence type="ECO:0000313" key="7">
    <source>
        <dbReference type="Proteomes" id="UP001153069"/>
    </source>
</evidence>
<dbReference type="PROSITE" id="PS00107">
    <property type="entry name" value="PROTEIN_KINASE_ATP"/>
    <property type="match status" value="1"/>
</dbReference>
<dbReference type="InterPro" id="IPR008271">
    <property type="entry name" value="Ser/Thr_kinase_AS"/>
</dbReference>
<evidence type="ECO:0000256" key="1">
    <source>
        <dbReference type="ARBA" id="ARBA00022741"/>
    </source>
</evidence>
<dbReference type="Gene3D" id="1.10.510.10">
    <property type="entry name" value="Transferase(Phosphotransferase) domain 1"/>
    <property type="match status" value="1"/>
</dbReference>
<feature type="binding site" evidence="3">
    <location>
        <position position="82"/>
    </location>
    <ligand>
        <name>ATP</name>
        <dbReference type="ChEBI" id="CHEBI:30616"/>
    </ligand>
</feature>
<evidence type="ECO:0000259" key="5">
    <source>
        <dbReference type="PROSITE" id="PS50011"/>
    </source>
</evidence>
<evidence type="ECO:0000256" key="4">
    <source>
        <dbReference type="RuleBase" id="RU000304"/>
    </source>
</evidence>
<keyword evidence="7" id="KW-1185">Reference proteome</keyword>
<evidence type="ECO:0000313" key="6">
    <source>
        <dbReference type="EMBL" id="CAB9509688.1"/>
    </source>
</evidence>
<name>A0A9N8DVE7_9STRA</name>
<dbReference type="InterPro" id="IPR000719">
    <property type="entry name" value="Prot_kinase_dom"/>
</dbReference>
<dbReference type="GO" id="GO:0005524">
    <property type="term" value="F:ATP binding"/>
    <property type="evidence" value="ECO:0007669"/>
    <property type="project" value="UniProtKB-UniRule"/>
</dbReference>
<dbReference type="SMART" id="SM00220">
    <property type="entry name" value="S_TKc"/>
    <property type="match status" value="1"/>
</dbReference>
<proteinExistence type="inferred from homology"/>
<dbReference type="CDD" id="cd05117">
    <property type="entry name" value="STKc_CAMK"/>
    <property type="match status" value="1"/>
</dbReference>
<dbReference type="PANTHER" id="PTHR24347">
    <property type="entry name" value="SERINE/THREONINE-PROTEIN KINASE"/>
    <property type="match status" value="1"/>
</dbReference>
<keyword evidence="1 3" id="KW-0547">Nucleotide-binding</keyword>
<keyword evidence="6" id="KW-0808">Transferase</keyword>
<dbReference type="EMBL" id="CAICTM010000399">
    <property type="protein sequence ID" value="CAB9509688.1"/>
    <property type="molecule type" value="Genomic_DNA"/>
</dbReference>